<reference evidence="3 4" key="1">
    <citation type="submission" date="2014-08" db="EMBL/GenBank/DDBJ databases">
        <title>Complete genome sequence of Corynebacterium aquilae S-613T(T) (=DSM 44791(T)), isolated from the choana of a healthy golden eagle.</title>
        <authorList>
            <person name="Ruckert C."/>
            <person name="Albersmeier A."/>
            <person name="Winkler A."/>
            <person name="Kalinowski J."/>
        </authorList>
    </citation>
    <scope>NUCLEOTIDE SEQUENCE [LARGE SCALE GENOMIC DNA]</scope>
    <source>
        <strain evidence="3 4">S-613</strain>
    </source>
</reference>
<dbReference type="Proteomes" id="UP000185478">
    <property type="component" value="Chromosome"/>
</dbReference>
<evidence type="ECO:0000256" key="1">
    <source>
        <dbReference type="SAM" id="Phobius"/>
    </source>
</evidence>
<keyword evidence="4" id="KW-1185">Reference proteome</keyword>
<feature type="domain" description="YdbS-like PH" evidence="2">
    <location>
        <begin position="67"/>
        <end position="146"/>
    </location>
</feature>
<dbReference type="InterPro" id="IPR014529">
    <property type="entry name" value="UCP026631"/>
</dbReference>
<dbReference type="AlphaFoldDB" id="A0A1L7CEB6"/>
<feature type="transmembrane region" description="Helical" evidence="1">
    <location>
        <begin position="222"/>
        <end position="242"/>
    </location>
</feature>
<protein>
    <recommendedName>
        <fullName evidence="2">YdbS-like PH domain-containing protein</fullName>
    </recommendedName>
</protein>
<dbReference type="KEGG" id="caqu:CAQU_02415"/>
<evidence type="ECO:0000259" key="2">
    <source>
        <dbReference type="Pfam" id="PF03703"/>
    </source>
</evidence>
<feature type="domain" description="YdbS-like PH" evidence="2">
    <location>
        <begin position="247"/>
        <end position="309"/>
    </location>
</feature>
<feature type="transmembrane region" description="Helical" evidence="1">
    <location>
        <begin position="45"/>
        <end position="67"/>
    </location>
</feature>
<dbReference type="STRING" id="1431546.CAQU_02415"/>
<dbReference type="InterPro" id="IPR005182">
    <property type="entry name" value="YdbS-like_PH"/>
</dbReference>
<organism evidence="3 4">
    <name type="scientific">Corynebacterium aquilae DSM 44791</name>
    <dbReference type="NCBI Taxonomy" id="1431546"/>
    <lineage>
        <taxon>Bacteria</taxon>
        <taxon>Bacillati</taxon>
        <taxon>Actinomycetota</taxon>
        <taxon>Actinomycetes</taxon>
        <taxon>Mycobacteriales</taxon>
        <taxon>Corynebacteriaceae</taxon>
        <taxon>Corynebacterium</taxon>
    </lineage>
</organism>
<evidence type="ECO:0000313" key="3">
    <source>
        <dbReference type="EMBL" id="APT84113.1"/>
    </source>
</evidence>
<keyword evidence="1" id="KW-1133">Transmembrane helix</keyword>
<sequence length="460" mass="49903">MTPLVKFWSALLGFFLVVSVNFLQNAADLLRRLAGDDTHAALMDALYAVIALVVFSVAVWLLSGLWWRAYGYKLDGQELSLRNGVIAKNLRTARYSRIQAVDVVEDFWPRLLGLAAVRVETAGGRNSALAIEFLGKKDALALRDEIMGIVHGTDPHPPEGHSDQPLRPADLGWVPEDSLEPVGAGSIVVPEIPIMRSFGAALLSVGTWIAVAFAVFAGNIGVGLAALIPLAIGLASFSLRVLNASWRYRAVRRGRVLTIEYGLLDRRSQNIAMDRIHGIKIHQPLLWRLVGWCQLQVSVAGYGHSKDGSSTKILPVGTLDQAHELLVQLGPLSAAEVQAHARVGVVDASGMRPPARVRWCDPLAQRRESATLIGMRAFITHQGFFVPSVCVIAPRHIQELTLHSGPVDRALGVCSLTCDLVGGPVKMTANHLQTADAEELLAQLRARKLPPPDKINAPIQ</sequence>
<dbReference type="Pfam" id="PF03703">
    <property type="entry name" value="bPH_2"/>
    <property type="match status" value="3"/>
</dbReference>
<evidence type="ECO:0000313" key="4">
    <source>
        <dbReference type="Proteomes" id="UP000185478"/>
    </source>
</evidence>
<feature type="transmembrane region" description="Helical" evidence="1">
    <location>
        <begin position="198"/>
        <end position="216"/>
    </location>
</feature>
<dbReference type="EMBL" id="CP009245">
    <property type="protein sequence ID" value="APT84113.1"/>
    <property type="molecule type" value="Genomic_DNA"/>
</dbReference>
<feature type="domain" description="YdbS-like PH" evidence="2">
    <location>
        <begin position="376"/>
        <end position="444"/>
    </location>
</feature>
<gene>
    <name evidence="3" type="ORF">CAQU_02415</name>
</gene>
<keyword evidence="1" id="KW-0812">Transmembrane</keyword>
<proteinExistence type="predicted"/>
<accession>A0A1L7CEB6</accession>
<name>A0A1L7CEB6_9CORY</name>
<dbReference type="PIRSF" id="PIRSF026631">
    <property type="entry name" value="UCP026631"/>
    <property type="match status" value="1"/>
</dbReference>
<dbReference type="PANTHER" id="PTHR34473">
    <property type="entry name" value="UPF0699 TRANSMEMBRANE PROTEIN YDBS"/>
    <property type="match status" value="1"/>
</dbReference>
<keyword evidence="1" id="KW-0472">Membrane</keyword>
<dbReference type="PANTHER" id="PTHR34473:SF3">
    <property type="entry name" value="TRANSMEMBRANE PROTEIN-RELATED"/>
    <property type="match status" value="1"/>
</dbReference>